<dbReference type="EMBL" id="CP031093">
    <property type="protein sequence ID" value="QCF26218.1"/>
    <property type="molecule type" value="Genomic_DNA"/>
</dbReference>
<reference evidence="2 3" key="1">
    <citation type="submission" date="2018-07" db="EMBL/GenBank/DDBJ databases">
        <title>Marsedoiliclastica nanhaica gen. nov. sp. nov., a novel marine hydrocarbonoclastic bacterium isolated from an in-situ enriched hydrocarbon-degrading consortium in deep-sea sediment.</title>
        <authorList>
            <person name="Dong C."/>
            <person name="Ma T."/>
            <person name="Liu R."/>
            <person name="Shao Z."/>
        </authorList>
    </citation>
    <scope>NUCLEOTIDE SEQUENCE [LARGE SCALE GENOMIC DNA]</scope>
    <source>
        <strain evidence="3">soil36-7</strain>
    </source>
</reference>
<dbReference type="Pfam" id="PF16234">
    <property type="entry name" value="DUF4892"/>
    <property type="match status" value="1"/>
</dbReference>
<evidence type="ECO:0000256" key="1">
    <source>
        <dbReference type="SAM" id="SignalP"/>
    </source>
</evidence>
<feature type="signal peptide" evidence="1">
    <location>
        <begin position="1"/>
        <end position="27"/>
    </location>
</feature>
<dbReference type="AlphaFoldDB" id="A0A4P7XGS3"/>
<evidence type="ECO:0000313" key="3">
    <source>
        <dbReference type="Proteomes" id="UP000298049"/>
    </source>
</evidence>
<keyword evidence="3" id="KW-1185">Reference proteome</keyword>
<evidence type="ECO:0000313" key="2">
    <source>
        <dbReference type="EMBL" id="QCF26218.1"/>
    </source>
</evidence>
<dbReference type="InterPro" id="IPR032608">
    <property type="entry name" value="DUF4892"/>
</dbReference>
<sequence length="317" mass="34494">MLTCLTRFPARMFLPFFLRLSFLVTTAVSVPVHSAVGAGGGLEFPGAGIVERQPITAEDEIRIYTSKVSEVGDRLRYNDALDVVGVGQKVLLSAPSDVSPAAVYEHYRAAILEREGRILFSCEGRACGRSAVWANRVFQQSRVYGQDGEQAYLVGAWRDEQNRLQLLATYIVRRGNRTVSILEQHLTLPETYRLPGANPRERRLLGPFVIPVEVGAIPRLSLAPETGEDLQRIASRYPEAAIYVTAFVPADVRGPAEAMSQAQLAVQAATGLLENQGIPAERQHGIAVGAAVPIAEAGRQGPRIEVTVIRPRTAGDE</sequence>
<dbReference type="OrthoDB" id="5741786at2"/>
<gene>
    <name evidence="2" type="ORF">soil367_09905</name>
</gene>
<name>A0A4P7XGS3_9ALTE</name>
<organism evidence="2 3">
    <name type="scientific">Hydrocarboniclastica marina</name>
    <dbReference type="NCBI Taxonomy" id="2259620"/>
    <lineage>
        <taxon>Bacteria</taxon>
        <taxon>Pseudomonadati</taxon>
        <taxon>Pseudomonadota</taxon>
        <taxon>Gammaproteobacteria</taxon>
        <taxon>Alteromonadales</taxon>
        <taxon>Alteromonadaceae</taxon>
        <taxon>Hydrocarboniclastica</taxon>
    </lineage>
</organism>
<protein>
    <submittedName>
        <fullName evidence="2">DUF4892 domain-containing protein</fullName>
    </submittedName>
</protein>
<dbReference type="KEGG" id="hmi:soil367_09905"/>
<feature type="chain" id="PRO_5021013859" evidence="1">
    <location>
        <begin position="28"/>
        <end position="317"/>
    </location>
</feature>
<keyword evidence="1" id="KW-0732">Signal</keyword>
<proteinExistence type="predicted"/>
<dbReference type="Proteomes" id="UP000298049">
    <property type="component" value="Chromosome"/>
</dbReference>
<accession>A0A4P7XGS3</accession>